<evidence type="ECO:0000313" key="2">
    <source>
        <dbReference type="Proteomes" id="UP001063166"/>
    </source>
</evidence>
<dbReference type="EMBL" id="BRPK01000002">
    <property type="protein sequence ID" value="GLB35448.1"/>
    <property type="molecule type" value="Genomic_DNA"/>
</dbReference>
<accession>A0A9P3PHB5</accession>
<protein>
    <submittedName>
        <fullName evidence="1">Uncharacterized protein</fullName>
    </submittedName>
</protein>
<keyword evidence="2" id="KW-1185">Reference proteome</keyword>
<proteinExistence type="predicted"/>
<comment type="caution">
    <text evidence="1">The sequence shown here is derived from an EMBL/GenBank/DDBJ whole genome shotgun (WGS) entry which is preliminary data.</text>
</comment>
<reference evidence="1" key="1">
    <citation type="submission" date="2022-07" db="EMBL/GenBank/DDBJ databases">
        <title>The genome of Lyophyllum shimeji provides insight into the initial evolution of ectomycorrhizal fungal genome.</title>
        <authorList>
            <person name="Kobayashi Y."/>
            <person name="Shibata T."/>
            <person name="Hirakawa H."/>
            <person name="Shigenobu S."/>
            <person name="Nishiyama T."/>
            <person name="Yamada A."/>
            <person name="Hasebe M."/>
            <person name="Kawaguchi M."/>
        </authorList>
    </citation>
    <scope>NUCLEOTIDE SEQUENCE</scope>
    <source>
        <strain evidence="1">AT787</strain>
    </source>
</reference>
<dbReference type="Proteomes" id="UP001063166">
    <property type="component" value="Unassembled WGS sequence"/>
</dbReference>
<gene>
    <name evidence="1" type="ORF">LshimejAT787_0210130</name>
</gene>
<organism evidence="1 2">
    <name type="scientific">Lyophyllum shimeji</name>
    <name type="common">Hon-shimeji</name>
    <name type="synonym">Tricholoma shimeji</name>
    <dbReference type="NCBI Taxonomy" id="47721"/>
    <lineage>
        <taxon>Eukaryota</taxon>
        <taxon>Fungi</taxon>
        <taxon>Dikarya</taxon>
        <taxon>Basidiomycota</taxon>
        <taxon>Agaricomycotina</taxon>
        <taxon>Agaricomycetes</taxon>
        <taxon>Agaricomycetidae</taxon>
        <taxon>Agaricales</taxon>
        <taxon>Tricholomatineae</taxon>
        <taxon>Lyophyllaceae</taxon>
        <taxon>Lyophyllum</taxon>
    </lineage>
</organism>
<dbReference type="AlphaFoldDB" id="A0A9P3PHB5"/>
<evidence type="ECO:0000313" key="1">
    <source>
        <dbReference type="EMBL" id="GLB35448.1"/>
    </source>
</evidence>
<sequence>MQTYLSLYYRVLLRELPLSPGIFCRSPCIPLELLDVHSTPVDKVARFLLGVYELGRFKTSKTSRSGKCRRSDEQHTIEVQPSYERMDGAVML</sequence>
<name>A0A9P3PHB5_LYOSH</name>